<name>A0ABR1FFZ3_AURAN</name>
<organism evidence="2 3">
    <name type="scientific">Aureococcus anophagefferens</name>
    <name type="common">Harmful bloom alga</name>
    <dbReference type="NCBI Taxonomy" id="44056"/>
    <lineage>
        <taxon>Eukaryota</taxon>
        <taxon>Sar</taxon>
        <taxon>Stramenopiles</taxon>
        <taxon>Ochrophyta</taxon>
        <taxon>Pelagophyceae</taxon>
        <taxon>Pelagomonadales</taxon>
        <taxon>Pelagomonadaceae</taxon>
        <taxon>Aureococcus</taxon>
    </lineage>
</organism>
<proteinExistence type="predicted"/>
<dbReference type="Proteomes" id="UP001363151">
    <property type="component" value="Unassembled WGS sequence"/>
</dbReference>
<evidence type="ECO:0000256" key="1">
    <source>
        <dbReference type="SAM" id="MobiDB-lite"/>
    </source>
</evidence>
<evidence type="ECO:0000313" key="3">
    <source>
        <dbReference type="Proteomes" id="UP001363151"/>
    </source>
</evidence>
<evidence type="ECO:0000313" key="2">
    <source>
        <dbReference type="EMBL" id="KAK7230157.1"/>
    </source>
</evidence>
<dbReference type="EMBL" id="JBBJCI010000456">
    <property type="protein sequence ID" value="KAK7230157.1"/>
    <property type="molecule type" value="Genomic_DNA"/>
</dbReference>
<sequence>MGAIFSFAVAPSPPVAPPPEKRHHPSDGRDVLTNTAGSAAVVTSVLEFTGWDAILALETLSWGCRRSVRDAPISFRVATDAPMTREFRRMVILANRGAEQIPGDMTYRAGYALVPTPRKPAAPVRAEPGVDVARSVAARAAVERQHAALVNSGVVRFNISSPVGDAVAARGLRALKSDRIGFMGDPENDKPADPALAEVLIEALGPLAERAPLIDAARRKLLPYTVGGYVKMRTLDAALARSAAAASSVDLSTLRRLVARFAWRTYLEKREKDGVIMSYVDEQQFKVLCREVAAPRADEIWAEATAGLLLPFGLHHVSPEDGDFREFGDVRVGDIAALELDSALVLACTALAALEQCDGDPVAVFSADFDARSHVLSQYYECGNRLYVSLAILDALALPREGERDGEAGAKRVEAAIASLLTPDRLPALHEGETVAVLQNWHERGPSDGRWSNNSTFVKIKGDGVAIISDAGVERDHMICGIQRINASGEAPAAARLLCEAVAAGRNEIVVRLLRGMEYASIYAVQLDLDEHATALDRAIDNGNSVAAALLAAQHGQNFLPHACNAVRKERHLKKTLSLRLQGELLRALGIYDR</sequence>
<reference evidence="2 3" key="1">
    <citation type="submission" date="2024-03" db="EMBL/GenBank/DDBJ databases">
        <title>Aureococcus anophagefferens CCMP1851 and Kratosvirus quantuckense: Draft genome of a second virus-susceptible host strain in the model system.</title>
        <authorList>
            <person name="Chase E."/>
            <person name="Truchon A.R."/>
            <person name="Schepens W."/>
            <person name="Wilhelm S.W."/>
        </authorList>
    </citation>
    <scope>NUCLEOTIDE SEQUENCE [LARGE SCALE GENOMIC DNA]</scope>
    <source>
        <strain evidence="2 3">CCMP1851</strain>
    </source>
</reference>
<protein>
    <submittedName>
        <fullName evidence="2">Spectrin binding protein</fullName>
    </submittedName>
</protein>
<keyword evidence="3" id="KW-1185">Reference proteome</keyword>
<feature type="non-terminal residue" evidence="2">
    <location>
        <position position="594"/>
    </location>
</feature>
<comment type="caution">
    <text evidence="2">The sequence shown here is derived from an EMBL/GenBank/DDBJ whole genome shotgun (WGS) entry which is preliminary data.</text>
</comment>
<accession>A0ABR1FFZ3</accession>
<feature type="region of interest" description="Disordered" evidence="1">
    <location>
        <begin position="11"/>
        <end position="30"/>
    </location>
</feature>
<gene>
    <name evidence="2" type="ORF">SO694_0035701</name>
</gene>